<dbReference type="Pfam" id="PF13565">
    <property type="entry name" value="HTH_32"/>
    <property type="match status" value="1"/>
</dbReference>
<keyword evidence="2" id="KW-1185">Reference proteome</keyword>
<sequence length="182" mass="21653">MVRLDLSSREITQLEEIFQTTTDRRFRNRVQAILMTHRGRTQPQIAADLLVDERTVRRWLTAWRDKRLEGLRIHWAPGAPARIRGPLVAEVIEWVRLGPQACGLNRANWTRAELAQHLWRTHGVRVAERSMRRFCRRHGIRPYRPTYRFLRADTAQQAQARRDLRRLKKRGVQRRMRPAQPG</sequence>
<proteinExistence type="predicted"/>
<dbReference type="SUPFAM" id="SSF46689">
    <property type="entry name" value="Homeodomain-like"/>
    <property type="match status" value="1"/>
</dbReference>
<gene>
    <name evidence="1" type="ORF">CMC5_028590</name>
</gene>
<accession>A0A0K1EDR9</accession>
<evidence type="ECO:0000313" key="2">
    <source>
        <dbReference type="Proteomes" id="UP000067626"/>
    </source>
</evidence>
<name>A0A0K1EDR9_CHOCO</name>
<evidence type="ECO:0000313" key="1">
    <source>
        <dbReference type="EMBL" id="AKT38713.1"/>
    </source>
</evidence>
<organism evidence="1 2">
    <name type="scientific">Chondromyces crocatus</name>
    <dbReference type="NCBI Taxonomy" id="52"/>
    <lineage>
        <taxon>Bacteria</taxon>
        <taxon>Pseudomonadati</taxon>
        <taxon>Myxococcota</taxon>
        <taxon>Polyangia</taxon>
        <taxon>Polyangiales</taxon>
        <taxon>Polyangiaceae</taxon>
        <taxon>Chondromyces</taxon>
    </lineage>
</organism>
<protein>
    <submittedName>
        <fullName evidence="1">Uncharacterized protein</fullName>
    </submittedName>
</protein>
<dbReference type="RefSeq" id="WP_082362477.1">
    <property type="nucleotide sequence ID" value="NZ_CP012159.1"/>
</dbReference>
<reference evidence="1 2" key="1">
    <citation type="submission" date="2015-07" db="EMBL/GenBank/DDBJ databases">
        <title>Genome analysis of myxobacterium Chondromyces crocatus Cm c5 reveals a high potential for natural compound synthesis and the genetic basis for the loss of fruiting body formation.</title>
        <authorList>
            <person name="Zaburannyi N."/>
            <person name="Bunk B."/>
            <person name="Maier J."/>
            <person name="Overmann J."/>
            <person name="Mueller R."/>
        </authorList>
    </citation>
    <scope>NUCLEOTIDE SEQUENCE [LARGE SCALE GENOMIC DNA]</scope>
    <source>
        <strain evidence="1 2">Cm c5</strain>
    </source>
</reference>
<dbReference type="Proteomes" id="UP000067626">
    <property type="component" value="Chromosome"/>
</dbReference>
<dbReference type="AlphaFoldDB" id="A0A0K1EDR9"/>
<dbReference type="InterPro" id="IPR009057">
    <property type="entry name" value="Homeodomain-like_sf"/>
</dbReference>
<dbReference type="KEGG" id="ccro:CMC5_028590"/>
<dbReference type="EMBL" id="CP012159">
    <property type="protein sequence ID" value="AKT38713.1"/>
    <property type="molecule type" value="Genomic_DNA"/>
</dbReference>
<dbReference type="OrthoDB" id="5507681at2"/>